<dbReference type="EMBL" id="PGGM01000011">
    <property type="protein sequence ID" value="PSH61921.1"/>
    <property type="molecule type" value="Genomic_DNA"/>
</dbReference>
<comment type="caution">
    <text evidence="1">The sequence shown here is derived from an EMBL/GenBank/DDBJ whole genome shotgun (WGS) entry which is preliminary data.</text>
</comment>
<keyword evidence="2" id="KW-1185">Reference proteome</keyword>
<gene>
    <name evidence="1" type="ORF">CU103_21640</name>
</gene>
<sequence length="81" mass="9023">MAGAFHLSNASGQNIAGDSLKMLSFTRGVKQNVFQRTFLVPWDLMSLTQQISVAFASPRSLKMRNQAVSWFNSLQDFQTPA</sequence>
<reference evidence="2" key="1">
    <citation type="submission" date="2017-11" db="EMBL/GenBank/DDBJ databases">
        <authorList>
            <person name="Kuznetsova I."/>
            <person name="Sazanova A."/>
            <person name="Chirak E."/>
            <person name="Safronova V."/>
            <person name="Willems A."/>
        </authorList>
    </citation>
    <scope>NUCLEOTIDE SEQUENCE [LARGE SCALE GENOMIC DNA]</scope>
    <source>
        <strain evidence="2">CCBAU 03422</strain>
    </source>
</reference>
<organism evidence="1 2">
    <name type="scientific">Phyllobacterium sophorae</name>
    <dbReference type="NCBI Taxonomy" id="1520277"/>
    <lineage>
        <taxon>Bacteria</taxon>
        <taxon>Pseudomonadati</taxon>
        <taxon>Pseudomonadota</taxon>
        <taxon>Alphaproteobacteria</taxon>
        <taxon>Hyphomicrobiales</taxon>
        <taxon>Phyllobacteriaceae</taxon>
        <taxon>Phyllobacterium</taxon>
    </lineage>
</organism>
<protein>
    <submittedName>
        <fullName evidence="1">Uncharacterized protein</fullName>
    </submittedName>
</protein>
<evidence type="ECO:0000313" key="2">
    <source>
        <dbReference type="Proteomes" id="UP000241764"/>
    </source>
</evidence>
<name>A0A2P7B632_9HYPH</name>
<dbReference type="AlphaFoldDB" id="A0A2P7B632"/>
<accession>A0A2P7B632</accession>
<proteinExistence type="predicted"/>
<evidence type="ECO:0000313" key="1">
    <source>
        <dbReference type="EMBL" id="PSH61921.1"/>
    </source>
</evidence>
<dbReference type="Proteomes" id="UP000241764">
    <property type="component" value="Unassembled WGS sequence"/>
</dbReference>